<dbReference type="InterPro" id="IPR050561">
    <property type="entry name" value="PTP"/>
</dbReference>
<name>A0A8S1X0A1_9CILI</name>
<evidence type="ECO:0000313" key="8">
    <source>
        <dbReference type="EMBL" id="CAD8194170.1"/>
    </source>
</evidence>
<dbReference type="PROSITE" id="PS50056">
    <property type="entry name" value="TYR_PHOSPHATASE_2"/>
    <property type="match status" value="1"/>
</dbReference>
<dbReference type="SMART" id="SM00404">
    <property type="entry name" value="PTPc_motif"/>
    <property type="match status" value="1"/>
</dbReference>
<proteinExistence type="inferred from homology"/>
<gene>
    <name evidence="8" type="ORF">PPENT_87.1.T1060059</name>
</gene>
<dbReference type="Pfam" id="PF14671">
    <property type="entry name" value="DSPn"/>
    <property type="match status" value="1"/>
</dbReference>
<feature type="region of interest" description="Disordered" evidence="5">
    <location>
        <begin position="471"/>
        <end position="508"/>
    </location>
</feature>
<evidence type="ECO:0000313" key="9">
    <source>
        <dbReference type="Proteomes" id="UP000689195"/>
    </source>
</evidence>
<dbReference type="InterPro" id="IPR003595">
    <property type="entry name" value="Tyr_Pase_cat"/>
</dbReference>
<dbReference type="EMBL" id="CAJJDO010000106">
    <property type="protein sequence ID" value="CAD8194170.1"/>
    <property type="molecule type" value="Genomic_DNA"/>
</dbReference>
<dbReference type="CDD" id="cd17657">
    <property type="entry name" value="CDC14_N"/>
    <property type="match status" value="1"/>
</dbReference>
<comment type="caution">
    <text evidence="8">The sequence shown here is derived from an EMBL/GenBank/DDBJ whole genome shotgun (WGS) entry which is preliminary data.</text>
</comment>
<reference evidence="8" key="1">
    <citation type="submission" date="2021-01" db="EMBL/GenBank/DDBJ databases">
        <authorList>
            <consortium name="Genoscope - CEA"/>
            <person name="William W."/>
        </authorList>
    </citation>
    <scope>NUCLEOTIDE SEQUENCE</scope>
</reference>
<dbReference type="OrthoDB" id="442453at2759"/>
<evidence type="ECO:0000256" key="1">
    <source>
        <dbReference type="ARBA" id="ARBA00007315"/>
    </source>
</evidence>
<dbReference type="InterPro" id="IPR016130">
    <property type="entry name" value="Tyr_Pase_AS"/>
</dbReference>
<dbReference type="InterPro" id="IPR044506">
    <property type="entry name" value="CDC14_C"/>
</dbReference>
<feature type="domain" description="Tyrosine-protein phosphatase" evidence="6">
    <location>
        <begin position="286"/>
        <end position="443"/>
    </location>
</feature>
<evidence type="ECO:0000256" key="4">
    <source>
        <dbReference type="ARBA" id="ARBA00022912"/>
    </source>
</evidence>
<evidence type="ECO:0000259" key="7">
    <source>
        <dbReference type="PROSITE" id="PS50056"/>
    </source>
</evidence>
<dbReference type="GO" id="GO:0004725">
    <property type="term" value="F:protein tyrosine phosphatase activity"/>
    <property type="evidence" value="ECO:0007669"/>
    <property type="project" value="UniProtKB-EC"/>
</dbReference>
<evidence type="ECO:0000256" key="5">
    <source>
        <dbReference type="SAM" id="MobiDB-lite"/>
    </source>
</evidence>
<organism evidence="8 9">
    <name type="scientific">Paramecium pentaurelia</name>
    <dbReference type="NCBI Taxonomy" id="43138"/>
    <lineage>
        <taxon>Eukaryota</taxon>
        <taxon>Sar</taxon>
        <taxon>Alveolata</taxon>
        <taxon>Ciliophora</taxon>
        <taxon>Intramacronucleata</taxon>
        <taxon>Oligohymenophorea</taxon>
        <taxon>Peniculida</taxon>
        <taxon>Parameciidae</taxon>
        <taxon>Paramecium</taxon>
    </lineage>
</organism>
<dbReference type="FunFam" id="3.90.190.10:FF:000006">
    <property type="entry name" value="Dual specificity protein phosphatase CDC14B"/>
    <property type="match status" value="1"/>
</dbReference>
<feature type="compositionally biased region" description="Polar residues" evidence="5">
    <location>
        <begin position="486"/>
        <end position="508"/>
    </location>
</feature>
<dbReference type="AlphaFoldDB" id="A0A8S1X0A1"/>
<dbReference type="Proteomes" id="UP000689195">
    <property type="component" value="Unassembled WGS sequence"/>
</dbReference>
<feature type="domain" description="Tyrosine specific protein phosphatases" evidence="7">
    <location>
        <begin position="366"/>
        <end position="430"/>
    </location>
</feature>
<keyword evidence="3" id="KW-0378">Hydrolase</keyword>
<accession>A0A8S1X0A1</accession>
<comment type="similarity">
    <text evidence="1">Belongs to the protein-tyrosine phosphatase family. Non-receptor class CDC14 subfamily.</text>
</comment>
<dbReference type="PROSITE" id="PS50054">
    <property type="entry name" value="TYR_PHOSPHATASE_DUAL"/>
    <property type="match status" value="1"/>
</dbReference>
<dbReference type="InterPro" id="IPR000387">
    <property type="entry name" value="Tyr_Pase_dom"/>
</dbReference>
<evidence type="ECO:0000259" key="6">
    <source>
        <dbReference type="PROSITE" id="PS50054"/>
    </source>
</evidence>
<feature type="compositionally biased region" description="Basic and acidic residues" evidence="5">
    <location>
        <begin position="474"/>
        <end position="485"/>
    </location>
</feature>
<keyword evidence="4" id="KW-0904">Protein phosphatase</keyword>
<evidence type="ECO:0000256" key="2">
    <source>
        <dbReference type="ARBA" id="ARBA00013064"/>
    </source>
</evidence>
<dbReference type="EC" id="3.1.3.48" evidence="2"/>
<dbReference type="InterPro" id="IPR020422">
    <property type="entry name" value="TYR_PHOSPHATASE_DUAL_dom"/>
</dbReference>
<dbReference type="PANTHER" id="PTHR23339">
    <property type="entry name" value="TYROSINE SPECIFIC PROTEIN PHOSPHATASE AND DUAL SPECIFICITY PROTEIN PHOSPHATASE"/>
    <property type="match status" value="1"/>
</dbReference>
<dbReference type="CDD" id="cd14499">
    <property type="entry name" value="CDC14_C"/>
    <property type="match status" value="1"/>
</dbReference>
<dbReference type="Pfam" id="PF22785">
    <property type="entry name" value="Tc-R-P"/>
    <property type="match status" value="1"/>
</dbReference>
<dbReference type="SMART" id="SM00195">
    <property type="entry name" value="DSPc"/>
    <property type="match status" value="1"/>
</dbReference>
<dbReference type="PROSITE" id="PS00383">
    <property type="entry name" value="TYR_PHOSPHATASE_1"/>
    <property type="match status" value="1"/>
</dbReference>
<keyword evidence="9" id="KW-1185">Reference proteome</keyword>
<dbReference type="InterPro" id="IPR029260">
    <property type="entry name" value="DSPn"/>
</dbReference>
<evidence type="ECO:0000256" key="3">
    <source>
        <dbReference type="ARBA" id="ARBA00022801"/>
    </source>
</evidence>
<protein>
    <recommendedName>
        <fullName evidence="2">protein-tyrosine-phosphatase</fullName>
        <ecNumber evidence="2">3.1.3.48</ecNumber>
    </recommendedName>
</protein>
<sequence length="508" mass="58788">MMKSVLQTHSLRQIVGQLLDNCYEVLRAFLEQAIQHDEVSQENIIQINKDLMGAISFYISNYEFIQEQTHSNSKFLRNLLFEVKHYRNNWAHSKDFTIREVHSELNKNGPNQNQAPITGSVEIIKDKLYWISDRQAPRNQPNAFYFCIDQDLVYEPFFADFGPLNLGHTYRFVTELEKLLGDKTYQQYAIYHYTSLDSAKRANAAYLMGAFQVIILKMSADDAWKPFQSVKPAFQDFRDASYGQCTYKCTILHCLRGLEYAIKLKWFDVRKFNLRDYEFYERVENGDLNWIVPNKFIAFSGPSATQKDADGNRTFTPEEYVPIFKQFGVTCVVRLNKKAYEEQRFIKNGIKHEEIYFLDGSVPGDDKILRFLEIAEKENVVAVHCKAGLGRTGTLIAAYVMKHYRFPAPDFIGWIRICRPGSILGPQQIFLLQKQNWLISLGKDSPIWNQVKQIAAEVNIEKRLKDLQLGPMSEADRNKAEKGDQDQAQTLNKAKIMNQTSNSPGLKK</sequence>